<feature type="domain" description="Molybdopterin dinucleotide-binding" evidence="5">
    <location>
        <begin position="640"/>
        <end position="732"/>
    </location>
</feature>
<dbReference type="PANTHER" id="PTHR43105:SF4">
    <property type="entry name" value="PROTEIN YDEP"/>
    <property type="match status" value="1"/>
</dbReference>
<dbReference type="OrthoDB" id="9805142at2"/>
<dbReference type="Gene3D" id="2.40.40.20">
    <property type="match status" value="1"/>
</dbReference>
<protein>
    <submittedName>
        <fullName evidence="6">Putative oxidoreductase</fullName>
        <ecNumber evidence="6">1.-.-.-</ecNumber>
    </submittedName>
</protein>
<dbReference type="InterPro" id="IPR006657">
    <property type="entry name" value="MoPterin_dinucl-bd_dom"/>
</dbReference>
<dbReference type="NCBIfam" id="TIGR01701">
    <property type="entry name" value="Fdhalpha-like"/>
    <property type="match status" value="1"/>
</dbReference>
<accession>A0A399DVN5</accession>
<gene>
    <name evidence="6" type="ORF">Mcate_02223</name>
</gene>
<sequence length="754" mass="83341">MALKPVKKGWSPETWVSLRPFGLGLQKPNNFLEVFRAFFENADNLEYAWRILRDGVCDGCALGTYGLRDWTIEGIHLCNVRLRLLRLNTMEPLNAEVLRDVEKLKSKSSAELRALGRLPYPMRRRRGEPGFTRISWDEALDRIAWRLSKTPPEKMGFYLTSRGIPNETYYMVQKAVRALGSNNIDNAARICHSPSTVALKAALGVAATTCSYRDLIGTDLVVFFGSNPAVNQPVMMKYLYYAKKAGTQVVCVNPYLEPAMRHYWVPSDPESALFGTKITDRFFQVQPGGDNAFITGTLKHLIEQGWLNQAFIAEHTEGFEALAEQIQQTPWETLERLSGLSKAEMLEFALLLSKADRAVLVWSMGITQHPWGEESVQSIINLGLARGYLGREGCGLMPIRGHSGVQGGAEMGAYATVFPGGLPINPQTARELEKQWGFAVPSRPGLTVTEMLEGGLEVLWSIGGNFLETLPSPSQAEAQLARVPLRVHQDIVLSSQMLVEPAEEVILLPATTRYEIPGGCTETTTERRVVFSPEIPGPRIPEARWEGQVFQDVIARIGPPELAEKVRFADTAAVRAEIARVVPFYEGIQHLKAKGEAFQYGGPHLCPGGVCPTPSGRARFLPVALPQRPVPEGAFRLVTRRGKQFNSMVQEATDPINGAPRDAVLMNPKDIEKLGLKPGQPVWLHNPFGTLAGRVFAAEVRPGSLQVHWPEGNALIDPKLRSSQAKIPAYKEAYVYIHTQPPPQSPHPDPAAAD</sequence>
<dbReference type="Proteomes" id="UP000266089">
    <property type="component" value="Unassembled WGS sequence"/>
</dbReference>
<dbReference type="AlphaFoldDB" id="A0A399DVN5"/>
<dbReference type="SUPFAM" id="SSF50692">
    <property type="entry name" value="ADC-like"/>
    <property type="match status" value="1"/>
</dbReference>
<keyword evidence="2" id="KW-0408">Iron</keyword>
<comment type="caution">
    <text evidence="6">The sequence shown here is derived from an EMBL/GenBank/DDBJ whole genome shotgun (WGS) entry which is preliminary data.</text>
</comment>
<name>A0A399DVN5_9DEIN</name>
<dbReference type="EMBL" id="QWKX01000066">
    <property type="protein sequence ID" value="RIH75483.1"/>
    <property type="molecule type" value="Genomic_DNA"/>
</dbReference>
<dbReference type="GO" id="GO:0043546">
    <property type="term" value="F:molybdopterin cofactor binding"/>
    <property type="evidence" value="ECO:0007669"/>
    <property type="project" value="InterPro"/>
</dbReference>
<dbReference type="InterPro" id="IPR010046">
    <property type="entry name" value="Mopterin_OxRdtse_a_bac"/>
</dbReference>
<dbReference type="EC" id="1.-.-.-" evidence="6"/>
<dbReference type="GO" id="GO:0051539">
    <property type="term" value="F:4 iron, 4 sulfur cluster binding"/>
    <property type="evidence" value="ECO:0007669"/>
    <property type="project" value="InterPro"/>
</dbReference>
<organism evidence="6 7">
    <name type="scientific">Meiothermus taiwanensis</name>
    <dbReference type="NCBI Taxonomy" id="172827"/>
    <lineage>
        <taxon>Bacteria</taxon>
        <taxon>Thermotogati</taxon>
        <taxon>Deinococcota</taxon>
        <taxon>Deinococci</taxon>
        <taxon>Thermales</taxon>
        <taxon>Thermaceae</taxon>
        <taxon>Meiothermus</taxon>
    </lineage>
</organism>
<evidence type="ECO:0000256" key="1">
    <source>
        <dbReference type="ARBA" id="ARBA00022723"/>
    </source>
</evidence>
<evidence type="ECO:0000259" key="5">
    <source>
        <dbReference type="Pfam" id="PF01568"/>
    </source>
</evidence>
<evidence type="ECO:0000259" key="4">
    <source>
        <dbReference type="Pfam" id="PF00384"/>
    </source>
</evidence>
<dbReference type="InterPro" id="IPR009010">
    <property type="entry name" value="Asp_de-COase-like_dom_sf"/>
</dbReference>
<dbReference type="Pfam" id="PF00384">
    <property type="entry name" value="Molybdopterin"/>
    <property type="match status" value="1"/>
</dbReference>
<dbReference type="SUPFAM" id="SSF53706">
    <property type="entry name" value="Formate dehydrogenase/DMSO reductase, domains 1-3"/>
    <property type="match status" value="1"/>
</dbReference>
<keyword evidence="3" id="KW-0411">Iron-sulfur</keyword>
<dbReference type="GO" id="GO:0030151">
    <property type="term" value="F:molybdenum ion binding"/>
    <property type="evidence" value="ECO:0007669"/>
    <property type="project" value="InterPro"/>
</dbReference>
<keyword evidence="1" id="KW-0479">Metal-binding</keyword>
<dbReference type="Gene3D" id="3.40.50.740">
    <property type="match status" value="1"/>
</dbReference>
<dbReference type="PANTHER" id="PTHR43105">
    <property type="entry name" value="RESPIRATORY NITRATE REDUCTASE"/>
    <property type="match status" value="1"/>
</dbReference>
<evidence type="ECO:0000256" key="3">
    <source>
        <dbReference type="ARBA" id="ARBA00023014"/>
    </source>
</evidence>
<feature type="domain" description="Molybdopterin oxidoreductase" evidence="4">
    <location>
        <begin position="117"/>
        <end position="518"/>
    </location>
</feature>
<reference evidence="6 7" key="1">
    <citation type="submission" date="2018-08" db="EMBL/GenBank/DDBJ databases">
        <title>Meiothermus cateniformans JCM 15151 genome sequencing project.</title>
        <authorList>
            <person name="Da Costa M.S."/>
            <person name="Albuquerque L."/>
            <person name="Raposo P."/>
            <person name="Froufe H.J.C."/>
            <person name="Barroso C.S."/>
            <person name="Egas C."/>
        </authorList>
    </citation>
    <scope>NUCLEOTIDE SEQUENCE [LARGE SCALE GENOMIC DNA]</scope>
    <source>
        <strain evidence="6 7">JCM 15151</strain>
    </source>
</reference>
<dbReference type="Pfam" id="PF01568">
    <property type="entry name" value="Molydop_binding"/>
    <property type="match status" value="1"/>
</dbReference>
<dbReference type="PIRSF" id="PIRSF000144">
    <property type="entry name" value="CbbBc"/>
    <property type="match status" value="1"/>
</dbReference>
<dbReference type="InterPro" id="IPR050123">
    <property type="entry name" value="Prok_molybdopt-oxidoreductase"/>
</dbReference>
<proteinExistence type="predicted"/>
<dbReference type="Gene3D" id="3.40.228.10">
    <property type="entry name" value="Dimethylsulfoxide Reductase, domain 2"/>
    <property type="match status" value="1"/>
</dbReference>
<evidence type="ECO:0000256" key="2">
    <source>
        <dbReference type="ARBA" id="ARBA00023004"/>
    </source>
</evidence>
<keyword evidence="6" id="KW-0560">Oxidoreductase</keyword>
<dbReference type="InterPro" id="IPR006656">
    <property type="entry name" value="Mopterin_OxRdtase"/>
</dbReference>
<evidence type="ECO:0000313" key="6">
    <source>
        <dbReference type="EMBL" id="RIH75483.1"/>
    </source>
</evidence>
<dbReference type="GO" id="GO:0016020">
    <property type="term" value="C:membrane"/>
    <property type="evidence" value="ECO:0007669"/>
    <property type="project" value="TreeGrafter"/>
</dbReference>
<dbReference type="GO" id="GO:0008863">
    <property type="term" value="F:formate dehydrogenase (NAD+) activity"/>
    <property type="evidence" value="ECO:0007669"/>
    <property type="project" value="InterPro"/>
</dbReference>
<evidence type="ECO:0000313" key="7">
    <source>
        <dbReference type="Proteomes" id="UP000266089"/>
    </source>
</evidence>